<dbReference type="Proteomes" id="UP001165121">
    <property type="component" value="Unassembled WGS sequence"/>
</dbReference>
<evidence type="ECO:0000259" key="2">
    <source>
        <dbReference type="Pfam" id="PF22936"/>
    </source>
</evidence>
<gene>
    <name evidence="3" type="ORF">Pfra01_000561900</name>
</gene>
<dbReference type="Pfam" id="PF22936">
    <property type="entry name" value="Pol_BBD"/>
    <property type="match status" value="1"/>
</dbReference>
<feature type="domain" description="Retrovirus-related Pol polyprotein from transposon TNT 1-94-like beta-barrel" evidence="2">
    <location>
        <begin position="109"/>
        <end position="185"/>
    </location>
</feature>
<dbReference type="InterPro" id="IPR054722">
    <property type="entry name" value="PolX-like_BBD"/>
</dbReference>
<organism evidence="3 4">
    <name type="scientific">Phytophthora fragariaefolia</name>
    <dbReference type="NCBI Taxonomy" id="1490495"/>
    <lineage>
        <taxon>Eukaryota</taxon>
        <taxon>Sar</taxon>
        <taxon>Stramenopiles</taxon>
        <taxon>Oomycota</taxon>
        <taxon>Peronosporomycetes</taxon>
        <taxon>Peronosporales</taxon>
        <taxon>Peronosporaceae</taxon>
        <taxon>Phytophthora</taxon>
    </lineage>
</organism>
<comment type="caution">
    <text evidence="3">The sequence shown here is derived from an EMBL/GenBank/DDBJ whole genome shotgun (WGS) entry which is preliminary data.</text>
</comment>
<sequence>MTTREPSTLEEAEVEQICVVVVAAEVAEDVVEGDQVLAEVAVEDAVAVVVTVVKNMEVASTDMSKIIKYETALISANVHLRTNGVRVRLLSVISKVKVVEIAEMARDSWYLDSGTSSHITNQIKDYVEFTPLNAGIRVGGNHYLRVEGIGTVKKELRTTHGRRTITLRGVRYSPELQCSLYSVRRQLNHSAPLCERVKVHFDVSEYAGVVLQSGTAKAHVDETKLYCLELESPRESVMVALSALPTQVSNFDLWHMRLGHPGKNAFNALSSFDQ</sequence>
<dbReference type="InterPro" id="IPR025724">
    <property type="entry name" value="GAG-pre-integrase_dom"/>
</dbReference>
<protein>
    <submittedName>
        <fullName evidence="3">Unnamed protein product</fullName>
    </submittedName>
</protein>
<name>A0A9W6U835_9STRA</name>
<dbReference type="EMBL" id="BSXT01000450">
    <property type="protein sequence ID" value="GMF27836.1"/>
    <property type="molecule type" value="Genomic_DNA"/>
</dbReference>
<evidence type="ECO:0000313" key="3">
    <source>
        <dbReference type="EMBL" id="GMF27836.1"/>
    </source>
</evidence>
<keyword evidence="4" id="KW-1185">Reference proteome</keyword>
<dbReference type="OrthoDB" id="430476at2759"/>
<feature type="domain" description="GAG-pre-integrase" evidence="1">
    <location>
        <begin position="224"/>
        <end position="271"/>
    </location>
</feature>
<accession>A0A9W6U835</accession>
<reference evidence="3" key="1">
    <citation type="submission" date="2023-04" db="EMBL/GenBank/DDBJ databases">
        <title>Phytophthora fragariaefolia NBRC 109709.</title>
        <authorList>
            <person name="Ichikawa N."/>
            <person name="Sato H."/>
            <person name="Tonouchi N."/>
        </authorList>
    </citation>
    <scope>NUCLEOTIDE SEQUENCE</scope>
    <source>
        <strain evidence="3">NBRC 109709</strain>
    </source>
</reference>
<evidence type="ECO:0000313" key="4">
    <source>
        <dbReference type="Proteomes" id="UP001165121"/>
    </source>
</evidence>
<dbReference type="AlphaFoldDB" id="A0A9W6U835"/>
<evidence type="ECO:0000259" key="1">
    <source>
        <dbReference type="Pfam" id="PF13976"/>
    </source>
</evidence>
<dbReference type="Pfam" id="PF13976">
    <property type="entry name" value="gag_pre-integrs"/>
    <property type="match status" value="1"/>
</dbReference>
<proteinExistence type="predicted"/>